<dbReference type="Gene3D" id="3.90.920.10">
    <property type="entry name" value="DNA primase, PRIM domain"/>
    <property type="match status" value="1"/>
</dbReference>
<keyword evidence="2" id="KW-1185">Reference proteome</keyword>
<name>A0A4Q9Q359_9APHY</name>
<proteinExistence type="predicted"/>
<evidence type="ECO:0000313" key="2">
    <source>
        <dbReference type="Proteomes" id="UP000292082"/>
    </source>
</evidence>
<dbReference type="STRING" id="114155.A0A4Q9Q359"/>
<evidence type="ECO:0000313" key="1">
    <source>
        <dbReference type="EMBL" id="TBU61500.1"/>
    </source>
</evidence>
<reference evidence="1 2" key="1">
    <citation type="submission" date="2019-01" db="EMBL/GenBank/DDBJ databases">
        <title>Draft genome sequences of three monokaryotic isolates of the white-rot basidiomycete fungus Dichomitus squalens.</title>
        <authorList>
            <consortium name="DOE Joint Genome Institute"/>
            <person name="Lopez S.C."/>
            <person name="Andreopoulos B."/>
            <person name="Pangilinan J."/>
            <person name="Lipzen A."/>
            <person name="Riley R."/>
            <person name="Ahrendt S."/>
            <person name="Ng V."/>
            <person name="Barry K."/>
            <person name="Daum C."/>
            <person name="Grigoriev I.V."/>
            <person name="Hilden K.S."/>
            <person name="Makela M.R."/>
            <person name="de Vries R.P."/>
        </authorList>
    </citation>
    <scope>NUCLEOTIDE SEQUENCE [LARGE SCALE GENOMIC DNA]</scope>
    <source>
        <strain evidence="1 2">CBS 464.89</strain>
    </source>
</reference>
<feature type="non-terminal residue" evidence="1">
    <location>
        <position position="1"/>
    </location>
</feature>
<dbReference type="EMBL" id="ML145098">
    <property type="protein sequence ID" value="TBU61500.1"/>
    <property type="molecule type" value="Genomic_DNA"/>
</dbReference>
<sequence length="87" mass="10091">SRLLLGSPDQHFLPDLLLLLSSVLLIHVRTTSASSYSAYSVYFSVFTWLNHERAPSKLSIYREFVFMLQGNVYLRYNPFATPDDFKK</sequence>
<gene>
    <name evidence="1" type="ORF">BD310DRAFT_813122</name>
</gene>
<accession>A0A4Q9Q359</accession>
<organism evidence="1 2">
    <name type="scientific">Dichomitus squalens</name>
    <dbReference type="NCBI Taxonomy" id="114155"/>
    <lineage>
        <taxon>Eukaryota</taxon>
        <taxon>Fungi</taxon>
        <taxon>Dikarya</taxon>
        <taxon>Basidiomycota</taxon>
        <taxon>Agaricomycotina</taxon>
        <taxon>Agaricomycetes</taxon>
        <taxon>Polyporales</taxon>
        <taxon>Polyporaceae</taxon>
        <taxon>Dichomitus</taxon>
    </lineage>
</organism>
<dbReference type="Proteomes" id="UP000292082">
    <property type="component" value="Unassembled WGS sequence"/>
</dbReference>
<dbReference type="SUPFAM" id="SSF56747">
    <property type="entry name" value="Prim-pol domain"/>
    <property type="match status" value="1"/>
</dbReference>
<protein>
    <submittedName>
        <fullName evidence="1">Uncharacterized protein</fullName>
    </submittedName>
</protein>
<dbReference type="AlphaFoldDB" id="A0A4Q9Q359"/>